<feature type="compositionally biased region" description="Basic and acidic residues" evidence="1">
    <location>
        <begin position="20"/>
        <end position="31"/>
    </location>
</feature>
<feature type="region of interest" description="Disordered" evidence="1">
    <location>
        <begin position="1"/>
        <end position="160"/>
    </location>
</feature>
<dbReference type="AlphaFoldDB" id="A0AAV4D094"/>
<sequence>MEERRRQSEDLSAAASTIAARRDWAKHEIQRVKHAQQSPDRGNSNSSNSSTSNSPASNPNRRSEIPKRQSTPKTSPFKRNSVPPQVSLSSSQPHPLSALAIKESMESKAASKGSKFKGSPVTALKNEIDRRLAMTNGEEPPPPPPSHPSLATVEQVTSKN</sequence>
<evidence type="ECO:0000313" key="2">
    <source>
        <dbReference type="EMBL" id="GFO37540.1"/>
    </source>
</evidence>
<evidence type="ECO:0000256" key="1">
    <source>
        <dbReference type="SAM" id="MobiDB-lite"/>
    </source>
</evidence>
<dbReference type="Proteomes" id="UP000735302">
    <property type="component" value="Unassembled WGS sequence"/>
</dbReference>
<feature type="compositionally biased region" description="Low complexity" evidence="1">
    <location>
        <begin position="81"/>
        <end position="97"/>
    </location>
</feature>
<keyword evidence="3" id="KW-1185">Reference proteome</keyword>
<feature type="compositionally biased region" description="Low complexity" evidence="1">
    <location>
        <begin position="38"/>
        <end position="60"/>
    </location>
</feature>
<feature type="compositionally biased region" description="Low complexity" evidence="1">
    <location>
        <begin position="107"/>
        <end position="119"/>
    </location>
</feature>
<feature type="non-terminal residue" evidence="2">
    <location>
        <position position="160"/>
    </location>
</feature>
<reference evidence="2 3" key="1">
    <citation type="journal article" date="2021" name="Elife">
        <title>Chloroplast acquisition without the gene transfer in kleptoplastic sea slugs, Plakobranchus ocellatus.</title>
        <authorList>
            <person name="Maeda T."/>
            <person name="Takahashi S."/>
            <person name="Yoshida T."/>
            <person name="Shimamura S."/>
            <person name="Takaki Y."/>
            <person name="Nagai Y."/>
            <person name="Toyoda A."/>
            <person name="Suzuki Y."/>
            <person name="Arimoto A."/>
            <person name="Ishii H."/>
            <person name="Satoh N."/>
            <person name="Nishiyama T."/>
            <person name="Hasebe M."/>
            <person name="Maruyama T."/>
            <person name="Minagawa J."/>
            <person name="Obokata J."/>
            <person name="Shigenobu S."/>
        </authorList>
    </citation>
    <scope>NUCLEOTIDE SEQUENCE [LARGE SCALE GENOMIC DNA]</scope>
</reference>
<comment type="caution">
    <text evidence="2">The sequence shown here is derived from an EMBL/GenBank/DDBJ whole genome shotgun (WGS) entry which is preliminary data.</text>
</comment>
<evidence type="ECO:0000313" key="3">
    <source>
        <dbReference type="Proteomes" id="UP000735302"/>
    </source>
</evidence>
<name>A0AAV4D094_9GAST</name>
<feature type="compositionally biased region" description="Polar residues" evidence="1">
    <location>
        <begin position="68"/>
        <end position="78"/>
    </location>
</feature>
<proteinExistence type="predicted"/>
<accession>A0AAV4D094</accession>
<organism evidence="2 3">
    <name type="scientific">Plakobranchus ocellatus</name>
    <dbReference type="NCBI Taxonomy" id="259542"/>
    <lineage>
        <taxon>Eukaryota</taxon>
        <taxon>Metazoa</taxon>
        <taxon>Spiralia</taxon>
        <taxon>Lophotrochozoa</taxon>
        <taxon>Mollusca</taxon>
        <taxon>Gastropoda</taxon>
        <taxon>Heterobranchia</taxon>
        <taxon>Euthyneura</taxon>
        <taxon>Panpulmonata</taxon>
        <taxon>Sacoglossa</taxon>
        <taxon>Placobranchoidea</taxon>
        <taxon>Plakobranchidae</taxon>
        <taxon>Plakobranchus</taxon>
    </lineage>
</organism>
<dbReference type="EMBL" id="BLXT01007255">
    <property type="protein sequence ID" value="GFO37540.1"/>
    <property type="molecule type" value="Genomic_DNA"/>
</dbReference>
<protein>
    <submittedName>
        <fullName evidence="2">Uncharacterized protein</fullName>
    </submittedName>
</protein>
<gene>
    <name evidence="2" type="ORF">PoB_006404500</name>
</gene>